<evidence type="ECO:0000256" key="1">
    <source>
        <dbReference type="SAM" id="MobiDB-lite"/>
    </source>
</evidence>
<dbReference type="EMBL" id="GGEC01005019">
    <property type="protein sequence ID" value="MBW85502.1"/>
    <property type="molecule type" value="Transcribed_RNA"/>
</dbReference>
<feature type="compositionally biased region" description="Polar residues" evidence="1">
    <location>
        <begin position="9"/>
        <end position="21"/>
    </location>
</feature>
<reference evidence="2" key="1">
    <citation type="submission" date="2018-02" db="EMBL/GenBank/DDBJ databases">
        <title>Rhizophora mucronata_Transcriptome.</title>
        <authorList>
            <person name="Meera S.P."/>
            <person name="Sreeshan A."/>
            <person name="Augustine A."/>
        </authorList>
    </citation>
    <scope>NUCLEOTIDE SEQUENCE</scope>
    <source>
        <tissue evidence="2">Leaf</tissue>
    </source>
</reference>
<accession>A0A2P2IWB3</accession>
<evidence type="ECO:0000313" key="2">
    <source>
        <dbReference type="EMBL" id="MBW85502.1"/>
    </source>
</evidence>
<proteinExistence type="predicted"/>
<protein>
    <submittedName>
        <fullName evidence="2">Uncharacterized protein MANES_17G040900</fullName>
    </submittedName>
</protein>
<dbReference type="AlphaFoldDB" id="A0A2P2IWB3"/>
<name>A0A2P2IWB3_RHIMU</name>
<sequence length="95" mass="10459">MPSDFWKGTSDSVWQESSPRGQDTGVDPSMWRPNSSFLSALRISSFDSSDPIESSDSTRACLSSAILCFRSSSNKAVDPGYCCCKSSYFALHTWN</sequence>
<feature type="region of interest" description="Disordered" evidence="1">
    <location>
        <begin position="1"/>
        <end position="31"/>
    </location>
</feature>
<organism evidence="2">
    <name type="scientific">Rhizophora mucronata</name>
    <name type="common">Asiatic mangrove</name>
    <dbReference type="NCBI Taxonomy" id="61149"/>
    <lineage>
        <taxon>Eukaryota</taxon>
        <taxon>Viridiplantae</taxon>
        <taxon>Streptophyta</taxon>
        <taxon>Embryophyta</taxon>
        <taxon>Tracheophyta</taxon>
        <taxon>Spermatophyta</taxon>
        <taxon>Magnoliopsida</taxon>
        <taxon>eudicotyledons</taxon>
        <taxon>Gunneridae</taxon>
        <taxon>Pentapetalae</taxon>
        <taxon>rosids</taxon>
        <taxon>fabids</taxon>
        <taxon>Malpighiales</taxon>
        <taxon>Rhizophoraceae</taxon>
        <taxon>Rhizophora</taxon>
    </lineage>
</organism>